<evidence type="ECO:0000259" key="9">
    <source>
        <dbReference type="PROSITE" id="PS50157"/>
    </source>
</evidence>
<dbReference type="OrthoDB" id="6492897at2759"/>
<dbReference type="PANTHER" id="PTHR24394">
    <property type="entry name" value="ZINC FINGER PROTEIN"/>
    <property type="match status" value="1"/>
</dbReference>
<keyword evidence="3" id="KW-0677">Repeat</keyword>
<keyword evidence="4 7" id="KW-0863">Zinc-finger</keyword>
<dbReference type="PROSITE" id="PS50157">
    <property type="entry name" value="ZINC_FINGER_C2H2_2"/>
    <property type="match status" value="2"/>
</dbReference>
<keyword evidence="6" id="KW-0539">Nucleus</keyword>
<dbReference type="AlphaFoldDB" id="A0A9J6E5M6"/>
<reference evidence="10" key="1">
    <citation type="journal article" date="2020" name="Cell">
        <title>Large-Scale Comparative Analyses of Tick Genomes Elucidate Their Genetic Diversity and Vector Capacities.</title>
        <authorList>
            <consortium name="Tick Genome and Microbiome Consortium (TIGMIC)"/>
            <person name="Jia N."/>
            <person name="Wang J."/>
            <person name="Shi W."/>
            <person name="Du L."/>
            <person name="Sun Y."/>
            <person name="Zhan W."/>
            <person name="Jiang J.F."/>
            <person name="Wang Q."/>
            <person name="Zhang B."/>
            <person name="Ji P."/>
            <person name="Bell-Sakyi L."/>
            <person name="Cui X.M."/>
            <person name="Yuan T.T."/>
            <person name="Jiang B.G."/>
            <person name="Yang W.F."/>
            <person name="Lam T.T."/>
            <person name="Chang Q.C."/>
            <person name="Ding S.J."/>
            <person name="Wang X.J."/>
            <person name="Zhu J.G."/>
            <person name="Ruan X.D."/>
            <person name="Zhao L."/>
            <person name="Wei J.T."/>
            <person name="Ye R.Z."/>
            <person name="Que T.C."/>
            <person name="Du C.H."/>
            <person name="Zhou Y.H."/>
            <person name="Cheng J.X."/>
            <person name="Dai P.F."/>
            <person name="Guo W.B."/>
            <person name="Han X.H."/>
            <person name="Huang E.J."/>
            <person name="Li L.F."/>
            <person name="Wei W."/>
            <person name="Gao Y.C."/>
            <person name="Liu J.Z."/>
            <person name="Shao H.Z."/>
            <person name="Wang X."/>
            <person name="Wang C.C."/>
            <person name="Yang T.C."/>
            <person name="Huo Q.B."/>
            <person name="Li W."/>
            <person name="Chen H.Y."/>
            <person name="Chen S.E."/>
            <person name="Zhou L.G."/>
            <person name="Ni X.B."/>
            <person name="Tian J.H."/>
            <person name="Sheng Y."/>
            <person name="Liu T."/>
            <person name="Pan Y.S."/>
            <person name="Xia L.Y."/>
            <person name="Li J."/>
            <person name="Zhao F."/>
            <person name="Cao W.C."/>
        </authorList>
    </citation>
    <scope>NUCLEOTIDE SEQUENCE</scope>
    <source>
        <strain evidence="10">Rmic-2018</strain>
    </source>
</reference>
<sequence>MYEELHVNGVAAGSESSATSPRNSQEWAAIVPSGIATPDASVEWRPDKSNPSGFQLSFQTKREHKAQQKTEHSQRLRRSGPRAFFRCPECDEIFACEPWPPSLVITPVPDNAAERRPLMPVPPHVTATSMTPRGVVCTPFDPAVFHRAVDTLGPCAPGASQRELPMHGIGTRAADFATTGEPVIQQLGEGSGTSNAPNVAGTQGHWTPKPFACHVCPMSFGFHSQLQIHLRSHTKETPYRCPLCFKGFSQKGNYNRHMRVHVQSGEQQSAGTSG</sequence>
<evidence type="ECO:0000313" key="10">
    <source>
        <dbReference type="EMBL" id="KAH8029401.1"/>
    </source>
</evidence>
<evidence type="ECO:0000256" key="4">
    <source>
        <dbReference type="ARBA" id="ARBA00022771"/>
    </source>
</evidence>
<feature type="compositionally biased region" description="Polar residues" evidence="8">
    <location>
        <begin position="14"/>
        <end position="25"/>
    </location>
</feature>
<feature type="region of interest" description="Disordered" evidence="8">
    <location>
        <begin position="1"/>
        <end position="25"/>
    </location>
</feature>
<dbReference type="FunFam" id="3.30.160.60:FF:000110">
    <property type="entry name" value="Zinc finger protein-like"/>
    <property type="match status" value="1"/>
</dbReference>
<feature type="domain" description="C2H2-type" evidence="9">
    <location>
        <begin position="239"/>
        <end position="268"/>
    </location>
</feature>
<dbReference type="Proteomes" id="UP000821866">
    <property type="component" value="Chromosome 3"/>
</dbReference>
<evidence type="ECO:0000256" key="1">
    <source>
        <dbReference type="ARBA" id="ARBA00004123"/>
    </source>
</evidence>
<evidence type="ECO:0000256" key="5">
    <source>
        <dbReference type="ARBA" id="ARBA00022833"/>
    </source>
</evidence>
<accession>A0A9J6E5M6</accession>
<keyword evidence="2" id="KW-0479">Metal-binding</keyword>
<evidence type="ECO:0000256" key="8">
    <source>
        <dbReference type="SAM" id="MobiDB-lite"/>
    </source>
</evidence>
<dbReference type="GO" id="GO:0005634">
    <property type="term" value="C:nucleus"/>
    <property type="evidence" value="ECO:0007669"/>
    <property type="project" value="UniProtKB-SubCell"/>
</dbReference>
<proteinExistence type="predicted"/>
<evidence type="ECO:0000256" key="7">
    <source>
        <dbReference type="PROSITE-ProRule" id="PRU00042"/>
    </source>
</evidence>
<dbReference type="Gene3D" id="3.30.160.60">
    <property type="entry name" value="Classic Zinc Finger"/>
    <property type="match status" value="2"/>
</dbReference>
<protein>
    <recommendedName>
        <fullName evidence="9">C2H2-type domain-containing protein</fullName>
    </recommendedName>
</protein>
<dbReference type="GO" id="GO:0008270">
    <property type="term" value="F:zinc ion binding"/>
    <property type="evidence" value="ECO:0007669"/>
    <property type="project" value="UniProtKB-KW"/>
</dbReference>
<dbReference type="PROSITE" id="PS00028">
    <property type="entry name" value="ZINC_FINGER_C2H2_1"/>
    <property type="match status" value="2"/>
</dbReference>
<keyword evidence="5" id="KW-0862">Zinc</keyword>
<keyword evidence="11" id="KW-1185">Reference proteome</keyword>
<dbReference type="Pfam" id="PF00096">
    <property type="entry name" value="zf-C2H2"/>
    <property type="match status" value="2"/>
</dbReference>
<dbReference type="InterPro" id="IPR036236">
    <property type="entry name" value="Znf_C2H2_sf"/>
</dbReference>
<evidence type="ECO:0000256" key="3">
    <source>
        <dbReference type="ARBA" id="ARBA00022737"/>
    </source>
</evidence>
<dbReference type="OMA" id="WTPKPFA"/>
<name>A0A9J6E5M6_RHIMP</name>
<organism evidence="10 11">
    <name type="scientific">Rhipicephalus microplus</name>
    <name type="common">Cattle tick</name>
    <name type="synonym">Boophilus microplus</name>
    <dbReference type="NCBI Taxonomy" id="6941"/>
    <lineage>
        <taxon>Eukaryota</taxon>
        <taxon>Metazoa</taxon>
        <taxon>Ecdysozoa</taxon>
        <taxon>Arthropoda</taxon>
        <taxon>Chelicerata</taxon>
        <taxon>Arachnida</taxon>
        <taxon>Acari</taxon>
        <taxon>Parasitiformes</taxon>
        <taxon>Ixodida</taxon>
        <taxon>Ixodoidea</taxon>
        <taxon>Ixodidae</taxon>
        <taxon>Rhipicephalinae</taxon>
        <taxon>Rhipicephalus</taxon>
        <taxon>Boophilus</taxon>
    </lineage>
</organism>
<evidence type="ECO:0000256" key="6">
    <source>
        <dbReference type="ARBA" id="ARBA00023242"/>
    </source>
</evidence>
<gene>
    <name evidence="10" type="ORF">HPB51_000200</name>
</gene>
<dbReference type="SUPFAM" id="SSF57667">
    <property type="entry name" value="beta-beta-alpha zinc fingers"/>
    <property type="match status" value="1"/>
</dbReference>
<evidence type="ECO:0000256" key="2">
    <source>
        <dbReference type="ARBA" id="ARBA00022723"/>
    </source>
</evidence>
<dbReference type="PANTHER" id="PTHR24394:SF44">
    <property type="entry name" value="ZINC FINGER PROTEIN 271-LIKE"/>
    <property type="match status" value="1"/>
</dbReference>
<dbReference type="EMBL" id="JABSTU010000005">
    <property type="protein sequence ID" value="KAH8029401.1"/>
    <property type="molecule type" value="Genomic_DNA"/>
</dbReference>
<comment type="subcellular location">
    <subcellularLocation>
        <location evidence="1">Nucleus</location>
    </subcellularLocation>
</comment>
<dbReference type="GO" id="GO:0000981">
    <property type="term" value="F:DNA-binding transcription factor activity, RNA polymerase II-specific"/>
    <property type="evidence" value="ECO:0007669"/>
    <property type="project" value="TreeGrafter"/>
</dbReference>
<dbReference type="InterPro" id="IPR013087">
    <property type="entry name" value="Znf_C2H2_type"/>
</dbReference>
<comment type="caution">
    <text evidence="10">The sequence shown here is derived from an EMBL/GenBank/DDBJ whole genome shotgun (WGS) entry which is preliminary data.</text>
</comment>
<dbReference type="VEuPathDB" id="VectorBase:LOC119165044"/>
<evidence type="ECO:0000313" key="11">
    <source>
        <dbReference type="Proteomes" id="UP000821866"/>
    </source>
</evidence>
<dbReference type="SMART" id="SM00355">
    <property type="entry name" value="ZnF_C2H2"/>
    <property type="match status" value="2"/>
</dbReference>
<feature type="domain" description="C2H2-type" evidence="9">
    <location>
        <begin position="211"/>
        <end position="238"/>
    </location>
</feature>
<reference evidence="10" key="2">
    <citation type="submission" date="2021-09" db="EMBL/GenBank/DDBJ databases">
        <authorList>
            <person name="Jia N."/>
            <person name="Wang J."/>
            <person name="Shi W."/>
            <person name="Du L."/>
            <person name="Sun Y."/>
            <person name="Zhan W."/>
            <person name="Jiang J."/>
            <person name="Wang Q."/>
            <person name="Zhang B."/>
            <person name="Ji P."/>
            <person name="Sakyi L.B."/>
            <person name="Cui X."/>
            <person name="Yuan T."/>
            <person name="Jiang B."/>
            <person name="Yang W."/>
            <person name="Lam T.T.-Y."/>
            <person name="Chang Q."/>
            <person name="Ding S."/>
            <person name="Wang X."/>
            <person name="Zhu J."/>
            <person name="Ruan X."/>
            <person name="Zhao L."/>
            <person name="Wei J."/>
            <person name="Que T."/>
            <person name="Du C."/>
            <person name="Cheng J."/>
            <person name="Dai P."/>
            <person name="Han X."/>
            <person name="Huang E."/>
            <person name="Gao Y."/>
            <person name="Liu J."/>
            <person name="Shao H."/>
            <person name="Ye R."/>
            <person name="Li L."/>
            <person name="Wei W."/>
            <person name="Wang X."/>
            <person name="Wang C."/>
            <person name="Huo Q."/>
            <person name="Li W."/>
            <person name="Guo W."/>
            <person name="Chen H."/>
            <person name="Chen S."/>
            <person name="Zhou L."/>
            <person name="Zhou L."/>
            <person name="Ni X."/>
            <person name="Tian J."/>
            <person name="Zhou Y."/>
            <person name="Sheng Y."/>
            <person name="Liu T."/>
            <person name="Pan Y."/>
            <person name="Xia L."/>
            <person name="Li J."/>
            <person name="Zhao F."/>
            <person name="Cao W."/>
        </authorList>
    </citation>
    <scope>NUCLEOTIDE SEQUENCE</scope>
    <source>
        <strain evidence="10">Rmic-2018</strain>
        <tissue evidence="10">Larvae</tissue>
    </source>
</reference>